<reference evidence="2 3" key="1">
    <citation type="submission" date="2016-11" db="EMBL/GenBank/DDBJ databases">
        <title>Trade-off between light-utilization and light-protection in marine flavobacteria.</title>
        <authorList>
            <person name="Kumagai Y."/>
        </authorList>
    </citation>
    <scope>NUCLEOTIDE SEQUENCE [LARGE SCALE GENOMIC DNA]</scope>
    <source>
        <strain evidence="2 3">NBRC 107741</strain>
    </source>
</reference>
<dbReference type="SUPFAM" id="SSF56935">
    <property type="entry name" value="Porins"/>
    <property type="match status" value="1"/>
</dbReference>
<accession>A0A2S7KNC2</accession>
<comment type="caution">
    <text evidence="2">The sequence shown here is derived from an EMBL/GenBank/DDBJ whole genome shotgun (WGS) entry which is preliminary data.</text>
</comment>
<dbReference type="InterPro" id="IPR032638">
    <property type="entry name" value="Porin_5"/>
</dbReference>
<dbReference type="AlphaFoldDB" id="A0A2S7KNC2"/>
<evidence type="ECO:0000313" key="2">
    <source>
        <dbReference type="EMBL" id="PQB04090.1"/>
    </source>
</evidence>
<keyword evidence="1" id="KW-0732">Signal</keyword>
<gene>
    <name evidence="2" type="ORF">BST85_03625</name>
</gene>
<evidence type="ECO:0000256" key="1">
    <source>
        <dbReference type="SAM" id="SignalP"/>
    </source>
</evidence>
<dbReference type="Pfam" id="PF16930">
    <property type="entry name" value="Porin_5"/>
    <property type="match status" value="2"/>
</dbReference>
<dbReference type="Proteomes" id="UP000239800">
    <property type="component" value="Unassembled WGS sequence"/>
</dbReference>
<feature type="signal peptide" evidence="1">
    <location>
        <begin position="1"/>
        <end position="21"/>
    </location>
</feature>
<sequence length="380" mass="43954">MSILRALLLALSLLFPVMALAQTDSTQQKFTWTGDFRFRVEPDWDSRKSDGSYRDNRTRLRYRVRFGGTYHLDSNWEIGARLRTGFGRKQQDPQLTLGYAFNEFGTLPIFLEKAYGQYVTGGIRIWAGKNTFPFEKQNELFWSDHVYPEGVALRGMWPVSGNWIDELGGNTGHFIAIFNNGGLDEDSYFQGIQAVSKHWNKRLTLFPGFYYFHALPDIPDGGGTYTVDYSILHLGGRVDLLEKPIVGVELDYYHNLQEYTKNDSIPNNLQDQRTGWVISARVGKLKKKGDWKFRITLQELERFSAVDYFAQNDWARWDYSFADSPDGRLTNYRGLELMAGYMISDQIKVNTRYFAVEQLVPYGPFLETGQRIRFDIDIGF</sequence>
<proteinExistence type="predicted"/>
<name>A0A2S7KNC2_9FLAO</name>
<dbReference type="OrthoDB" id="1416612at2"/>
<protein>
    <recommendedName>
        <fullName evidence="4">Porin</fullName>
    </recommendedName>
</protein>
<organism evidence="2 3">
    <name type="scientific">Aureitalea marina</name>
    <dbReference type="NCBI Taxonomy" id="930804"/>
    <lineage>
        <taxon>Bacteria</taxon>
        <taxon>Pseudomonadati</taxon>
        <taxon>Bacteroidota</taxon>
        <taxon>Flavobacteriia</taxon>
        <taxon>Flavobacteriales</taxon>
        <taxon>Flavobacteriaceae</taxon>
        <taxon>Aureitalea</taxon>
    </lineage>
</organism>
<feature type="chain" id="PRO_5015416479" description="Porin" evidence="1">
    <location>
        <begin position="22"/>
        <end position="380"/>
    </location>
</feature>
<evidence type="ECO:0000313" key="3">
    <source>
        <dbReference type="Proteomes" id="UP000239800"/>
    </source>
</evidence>
<dbReference type="RefSeq" id="WP_104812014.1">
    <property type="nucleotide sequence ID" value="NZ_MQUB01000001.1"/>
</dbReference>
<keyword evidence="3" id="KW-1185">Reference proteome</keyword>
<evidence type="ECO:0008006" key="4">
    <source>
        <dbReference type="Google" id="ProtNLM"/>
    </source>
</evidence>
<dbReference type="EMBL" id="MQUB01000001">
    <property type="protein sequence ID" value="PQB04090.1"/>
    <property type="molecule type" value="Genomic_DNA"/>
</dbReference>